<evidence type="ECO:0000313" key="1">
    <source>
        <dbReference type="EMBL" id="KAG6601744.1"/>
    </source>
</evidence>
<proteinExistence type="predicted"/>
<accession>A0AAV6NRE5</accession>
<reference evidence="1 2" key="1">
    <citation type="journal article" date="2021" name="Hortic Res">
        <title>The domestication of Cucurbita argyrosperma as revealed by the genome of its wild relative.</title>
        <authorList>
            <person name="Barrera-Redondo J."/>
            <person name="Sanchez-de la Vega G."/>
            <person name="Aguirre-Liguori J.A."/>
            <person name="Castellanos-Morales G."/>
            <person name="Gutierrez-Guerrero Y.T."/>
            <person name="Aguirre-Dugua X."/>
            <person name="Aguirre-Planter E."/>
            <person name="Tenaillon M.I."/>
            <person name="Lira-Saade R."/>
            <person name="Eguiarte L.E."/>
        </authorList>
    </citation>
    <scope>NUCLEOTIDE SEQUENCE [LARGE SCALE GENOMIC DNA]</scope>
    <source>
        <strain evidence="1">JBR-2021</strain>
    </source>
</reference>
<sequence>VKHARIVCGTVKGPDDPHAAATTWPDGILEKQDLDTSYPEFGRAELEAFLSSELPSHPKLYRGQLKMD</sequence>
<dbReference type="AlphaFoldDB" id="A0AAV6NRE5"/>
<comment type="caution">
    <text evidence="1">The sequence shown here is derived from an EMBL/GenBank/DDBJ whole genome shotgun (WGS) entry which is preliminary data.</text>
</comment>
<dbReference type="EMBL" id="JAGKQH010000004">
    <property type="protein sequence ID" value="KAG6601744.1"/>
    <property type="molecule type" value="Genomic_DNA"/>
</dbReference>
<keyword evidence="2" id="KW-1185">Reference proteome</keyword>
<protein>
    <submittedName>
        <fullName evidence="1">Stromal processing peptidase, chloroplastic</fullName>
    </submittedName>
</protein>
<organism evidence="1 2">
    <name type="scientific">Cucurbita argyrosperma subsp. sororia</name>
    <dbReference type="NCBI Taxonomy" id="37648"/>
    <lineage>
        <taxon>Eukaryota</taxon>
        <taxon>Viridiplantae</taxon>
        <taxon>Streptophyta</taxon>
        <taxon>Embryophyta</taxon>
        <taxon>Tracheophyta</taxon>
        <taxon>Spermatophyta</taxon>
        <taxon>Magnoliopsida</taxon>
        <taxon>eudicotyledons</taxon>
        <taxon>Gunneridae</taxon>
        <taxon>Pentapetalae</taxon>
        <taxon>rosids</taxon>
        <taxon>fabids</taxon>
        <taxon>Cucurbitales</taxon>
        <taxon>Cucurbitaceae</taxon>
        <taxon>Cucurbiteae</taxon>
        <taxon>Cucurbita</taxon>
    </lineage>
</organism>
<feature type="non-terminal residue" evidence="1">
    <location>
        <position position="1"/>
    </location>
</feature>
<evidence type="ECO:0000313" key="2">
    <source>
        <dbReference type="Proteomes" id="UP000685013"/>
    </source>
</evidence>
<name>A0AAV6NRE5_9ROSI</name>
<dbReference type="Proteomes" id="UP000685013">
    <property type="component" value="Chromosome 4"/>
</dbReference>
<gene>
    <name evidence="1" type="primary">SPP-4</name>
    <name evidence="1" type="ORF">SDJN03_06977</name>
</gene>